<evidence type="ECO:0000313" key="2">
    <source>
        <dbReference type="Proteomes" id="UP000187485"/>
    </source>
</evidence>
<comment type="caution">
    <text evidence="1">The sequence shown here is derived from an EMBL/GenBank/DDBJ whole genome shotgun (WGS) entry which is preliminary data.</text>
</comment>
<gene>
    <name evidence="1" type="ORF">cpu_20300</name>
</gene>
<dbReference type="Proteomes" id="UP000187485">
    <property type="component" value="Unassembled WGS sequence"/>
</dbReference>
<proteinExistence type="predicted"/>
<dbReference type="AlphaFoldDB" id="A0A1L8CX93"/>
<protein>
    <submittedName>
        <fullName evidence="1">Uncharacterized protein</fullName>
    </submittedName>
</protein>
<keyword evidence="2" id="KW-1185">Reference proteome</keyword>
<sequence>MDNEVNEAEPKEIAQDVALLYEKAIFAVDLIPEGLLKNKKGGEGSD</sequence>
<evidence type="ECO:0000313" key="1">
    <source>
        <dbReference type="EMBL" id="GAV23520.1"/>
    </source>
</evidence>
<reference evidence="2" key="1">
    <citation type="submission" date="2016-12" db="EMBL/GenBank/DDBJ databases">
        <title>Draft Genome Sequences od Carboxydothermus pertinax and islandicus, Hydrogenogenic Carboxydotrophic Bacteria.</title>
        <authorList>
            <person name="Fukuyama Y."/>
            <person name="Ohmae K."/>
            <person name="Yoneda Y."/>
            <person name="Yoshida T."/>
            <person name="Sako Y."/>
        </authorList>
    </citation>
    <scope>NUCLEOTIDE SEQUENCE [LARGE SCALE GENOMIC DNA]</scope>
    <source>
        <strain evidence="2">Ug1</strain>
    </source>
</reference>
<dbReference type="STRING" id="870242.cpu_20300"/>
<dbReference type="RefSeq" id="WP_159434003.1">
    <property type="nucleotide sequence ID" value="NZ_BDJK01000055.1"/>
</dbReference>
<organism evidence="1 2">
    <name type="scientific">Carboxydothermus pertinax</name>
    <dbReference type="NCBI Taxonomy" id="870242"/>
    <lineage>
        <taxon>Bacteria</taxon>
        <taxon>Bacillati</taxon>
        <taxon>Bacillota</taxon>
        <taxon>Clostridia</taxon>
        <taxon>Thermoanaerobacterales</taxon>
        <taxon>Thermoanaerobacteraceae</taxon>
        <taxon>Carboxydothermus</taxon>
    </lineage>
</organism>
<dbReference type="EMBL" id="BDJK01000055">
    <property type="protein sequence ID" value="GAV23520.1"/>
    <property type="molecule type" value="Genomic_DNA"/>
</dbReference>
<accession>A0A1L8CX93</accession>
<name>A0A1L8CX93_9THEO</name>